<dbReference type="AlphaFoldDB" id="W5TNF5"/>
<evidence type="ECO:0000313" key="3">
    <source>
        <dbReference type="EMBL" id="AHH20792.1"/>
    </source>
</evidence>
<feature type="domain" description="HIT" evidence="2">
    <location>
        <begin position="55"/>
        <end position="104"/>
    </location>
</feature>
<dbReference type="PATRIC" id="fig|1415166.3.peg.6194"/>
<dbReference type="STRING" id="1415166.NONO_c60160"/>
<dbReference type="eggNOG" id="COG0537">
    <property type="taxonomic scope" value="Bacteria"/>
</dbReference>
<dbReference type="KEGG" id="nno:NONO_c60160"/>
<dbReference type="SUPFAM" id="SSF54197">
    <property type="entry name" value="HIT-like"/>
    <property type="match status" value="1"/>
</dbReference>
<dbReference type="OrthoDB" id="9784774at2"/>
<organism evidence="3 4">
    <name type="scientific">Nocardia nova SH22a</name>
    <dbReference type="NCBI Taxonomy" id="1415166"/>
    <lineage>
        <taxon>Bacteria</taxon>
        <taxon>Bacillati</taxon>
        <taxon>Actinomycetota</taxon>
        <taxon>Actinomycetes</taxon>
        <taxon>Mycobacteriales</taxon>
        <taxon>Nocardiaceae</taxon>
        <taxon>Nocardia</taxon>
    </lineage>
</organism>
<dbReference type="HOGENOM" id="CLU_2130830_0_0_11"/>
<evidence type="ECO:0000259" key="2">
    <source>
        <dbReference type="PROSITE" id="PS51084"/>
    </source>
</evidence>
<accession>W5TNF5</accession>
<dbReference type="InterPro" id="IPR036265">
    <property type="entry name" value="HIT-like_sf"/>
</dbReference>
<dbReference type="GO" id="GO:0003824">
    <property type="term" value="F:catalytic activity"/>
    <property type="evidence" value="ECO:0007669"/>
    <property type="project" value="InterPro"/>
</dbReference>
<dbReference type="EMBL" id="CP006850">
    <property type="protein sequence ID" value="AHH20792.1"/>
    <property type="molecule type" value="Genomic_DNA"/>
</dbReference>
<sequence>MNDLSACPFCDRIQRGEYDGLSGAVAHFEPLNPVTPGHRLFVPTVHVEHPNWGAVGNAMNHAELHASGQPWDFNLITSSGAAATQSVPHLHIHYVPRRPDDGLHLPWTGQKRGHHA</sequence>
<protein>
    <recommendedName>
        <fullName evidence="2">HIT domain-containing protein</fullName>
    </recommendedName>
</protein>
<proteinExistence type="predicted"/>
<gene>
    <name evidence="3" type="ORF">NONO_c60160</name>
</gene>
<dbReference type="Pfam" id="PF01230">
    <property type="entry name" value="HIT"/>
    <property type="match status" value="1"/>
</dbReference>
<reference evidence="3 4" key="1">
    <citation type="journal article" date="2014" name="Appl. Environ. Microbiol.">
        <title>Insights into the Microbial Degradation of Rubber and Gutta-Percha by Analysis of the Complete Genome of Nocardia nova SH22a.</title>
        <authorList>
            <person name="Luo Q."/>
            <person name="Hiessl S."/>
            <person name="Poehlein A."/>
            <person name="Daniel R."/>
            <person name="Steinbuchel A."/>
        </authorList>
    </citation>
    <scope>NUCLEOTIDE SEQUENCE [LARGE SCALE GENOMIC DNA]</scope>
    <source>
        <strain evidence="3">SH22a</strain>
    </source>
</reference>
<dbReference type="InterPro" id="IPR011146">
    <property type="entry name" value="HIT-like"/>
</dbReference>
<evidence type="ECO:0000313" key="4">
    <source>
        <dbReference type="Proteomes" id="UP000019150"/>
    </source>
</evidence>
<name>W5TNF5_9NOCA</name>
<dbReference type="PROSITE" id="PS51084">
    <property type="entry name" value="HIT_2"/>
    <property type="match status" value="1"/>
</dbReference>
<dbReference type="RefSeq" id="WP_025352140.1">
    <property type="nucleotide sequence ID" value="NZ_CP006850.1"/>
</dbReference>
<dbReference type="Proteomes" id="UP000019150">
    <property type="component" value="Chromosome"/>
</dbReference>
<dbReference type="Gene3D" id="3.30.428.10">
    <property type="entry name" value="HIT-like"/>
    <property type="match status" value="1"/>
</dbReference>
<keyword evidence="4" id="KW-1185">Reference proteome</keyword>
<evidence type="ECO:0000256" key="1">
    <source>
        <dbReference type="PROSITE-ProRule" id="PRU00464"/>
    </source>
</evidence>
<feature type="short sequence motif" description="Histidine triad motif" evidence="1">
    <location>
        <begin position="89"/>
        <end position="93"/>
    </location>
</feature>